<evidence type="ECO:0000313" key="1">
    <source>
        <dbReference type="EMBL" id="GAP48268.1"/>
    </source>
</evidence>
<proteinExistence type="predicted"/>
<gene>
    <name evidence="1" type="ORF">SAZU_3095</name>
</gene>
<dbReference type="Proteomes" id="UP000053859">
    <property type="component" value="Unassembled WGS sequence"/>
</dbReference>
<dbReference type="EMBL" id="DF968255">
    <property type="protein sequence ID" value="GAP48268.1"/>
    <property type="molecule type" value="Genomic_DNA"/>
</dbReference>
<keyword evidence="2" id="KW-1185">Reference proteome</keyword>
<protein>
    <submittedName>
        <fullName evidence="1">Uncharacterized protein</fullName>
    </submittedName>
</protein>
<sequence length="143" mass="14599">MFSRRSSQWLVRHRRVFLRGEDRAAGVLAVVHGGVGGPLQCVQVGGADAVRGGGADRGGGVDQAAVADVDGLGERGGGLVQAQAAPRGADPHGESELFSEQWRFGSGRALPLVAPGPGTGPGACQYIHPIPRGRLPSSGMRTG</sequence>
<name>A0A0K8PKI0_STRAJ</name>
<evidence type="ECO:0000313" key="2">
    <source>
        <dbReference type="Proteomes" id="UP000053859"/>
    </source>
</evidence>
<accession>A0A0K8PKI0</accession>
<reference evidence="1" key="1">
    <citation type="journal article" date="2015" name="Genome Announc.">
        <title>Draft Genome Sequence of Thiostrepton-Producing Streptomyces azureus ATCC 14921.</title>
        <authorList>
            <person name="Sakihara K."/>
            <person name="Maeda J."/>
            <person name="Tashiro K."/>
            <person name="Fujino Y."/>
            <person name="Kuhara S."/>
            <person name="Ohshima T."/>
            <person name="Ogata S."/>
            <person name="Doi K."/>
        </authorList>
    </citation>
    <scope>NUCLEOTIDE SEQUENCE [LARGE SCALE GENOMIC DNA]</scope>
    <source>
        <strain evidence="1">ATCC14921</strain>
    </source>
</reference>
<organism evidence="1 2">
    <name type="scientific">Streptomyces azureus</name>
    <dbReference type="NCBI Taxonomy" id="146537"/>
    <lineage>
        <taxon>Bacteria</taxon>
        <taxon>Bacillati</taxon>
        <taxon>Actinomycetota</taxon>
        <taxon>Actinomycetes</taxon>
        <taxon>Kitasatosporales</taxon>
        <taxon>Streptomycetaceae</taxon>
        <taxon>Streptomyces</taxon>
    </lineage>
</organism>
<dbReference type="AlphaFoldDB" id="A0A0K8PKI0"/>